<organism evidence="1 2">
    <name type="scientific">Fusarium oxysporum</name>
    <name type="common">Fusarium vascular wilt</name>
    <dbReference type="NCBI Taxonomy" id="5507"/>
    <lineage>
        <taxon>Eukaryota</taxon>
        <taxon>Fungi</taxon>
        <taxon>Dikarya</taxon>
        <taxon>Ascomycota</taxon>
        <taxon>Pezizomycotina</taxon>
        <taxon>Sordariomycetes</taxon>
        <taxon>Hypocreomycetidae</taxon>
        <taxon>Hypocreales</taxon>
        <taxon>Nectriaceae</taxon>
        <taxon>Fusarium</taxon>
        <taxon>Fusarium oxysporum species complex</taxon>
    </lineage>
</organism>
<comment type="caution">
    <text evidence="1">The sequence shown here is derived from an EMBL/GenBank/DDBJ whole genome shotgun (WGS) entry which is preliminary data.</text>
</comment>
<proteinExistence type="predicted"/>
<dbReference type="EMBL" id="JAAFOW010002799">
    <property type="protein sequence ID" value="KAF5256132.1"/>
    <property type="molecule type" value="Genomic_DNA"/>
</dbReference>
<dbReference type="AlphaFoldDB" id="A0A8H5EE42"/>
<dbReference type="Proteomes" id="UP000558688">
    <property type="component" value="Unassembled WGS sequence"/>
</dbReference>
<name>A0A8H5EE42_FUSOX</name>
<reference evidence="1" key="1">
    <citation type="submission" date="2020-02" db="EMBL/GenBank/DDBJ databases">
        <title>Identification and distribution of gene clusters putatively required for synthesis of sphingolipid metabolism inhibitors in phylogenetically diverse species of the filamentous fungus Fusarium.</title>
        <authorList>
            <person name="Kim H.-S."/>
            <person name="Busman M."/>
            <person name="Brown D.W."/>
            <person name="Divon H."/>
            <person name="Uhlig S."/>
            <person name="Proctor R.H."/>
        </authorList>
    </citation>
    <scope>NUCLEOTIDE SEQUENCE [LARGE SCALE GENOMIC DNA]</scope>
    <source>
        <strain evidence="1">NRRL 39464</strain>
    </source>
</reference>
<protein>
    <submittedName>
        <fullName evidence="1">Uncharacterized protein</fullName>
    </submittedName>
</protein>
<sequence>MQTTHLQESGRRTSTNLPRLSITACLRCRDQKIRLSSSNVAVSILSALVAIDSTRPVCIPILLIGGAHEANEDRGYYRRRPNAAKMVPNLGASPFNKLATTRHYKSYHPPWNKLPAHSTFFRLLLRIHQVLLAILEEA</sequence>
<evidence type="ECO:0000313" key="2">
    <source>
        <dbReference type="Proteomes" id="UP000558688"/>
    </source>
</evidence>
<evidence type="ECO:0000313" key="1">
    <source>
        <dbReference type="EMBL" id="KAF5256132.1"/>
    </source>
</evidence>
<gene>
    <name evidence="1" type="ORF">FOXYS1_13414</name>
</gene>
<accession>A0A8H5EE42</accession>